<sequence length="235" mass="27254">MNIKKCLMTILMGALGLIIILLIVWDIGIQNTISIFFSSNIYLYLLAVFIYFLVVFILVLRWRYILSINNYPRVSLKNLFLLVMMGQLINNITPSMKGGSEPFRAYYLSKLENIPKHVSFSSVIVERLLDTIVFLVLSLFVIIYLLIKGMVYVRELIVIWILVGIITLLGLYVIMHESLPYRIVLKLTEIISRFSSRCISKNKIHDAIEKLQKNIMFLNDNKRKMAVPLLLSFGW</sequence>
<evidence type="ECO:0000256" key="1">
    <source>
        <dbReference type="ARBA" id="ARBA00004651"/>
    </source>
</evidence>
<feature type="transmembrane region" description="Helical" evidence="7">
    <location>
        <begin position="41"/>
        <end position="62"/>
    </location>
</feature>
<dbReference type="EMBL" id="DQSV01000054">
    <property type="protein sequence ID" value="HIP17218.1"/>
    <property type="molecule type" value="Genomic_DNA"/>
</dbReference>
<reference evidence="8" key="1">
    <citation type="journal article" date="2020" name="ISME J.">
        <title>Gammaproteobacteria mediating utilization of methyl-, sulfur- and petroleum organic compounds in deep ocean hydrothermal plumes.</title>
        <authorList>
            <person name="Zhou Z."/>
            <person name="Liu Y."/>
            <person name="Pan J."/>
            <person name="Cron B.R."/>
            <person name="Toner B.M."/>
            <person name="Anantharaman K."/>
            <person name="Breier J.A."/>
            <person name="Dick G.J."/>
            <person name="Li M."/>
        </authorList>
    </citation>
    <scope>NUCLEOTIDE SEQUENCE</scope>
    <source>
        <strain evidence="8">SZUA-1385</strain>
    </source>
</reference>
<keyword evidence="5 7" id="KW-1133">Transmembrane helix</keyword>
<feature type="non-terminal residue" evidence="8">
    <location>
        <position position="235"/>
    </location>
</feature>
<feature type="transmembrane region" description="Helical" evidence="7">
    <location>
        <begin position="128"/>
        <end position="147"/>
    </location>
</feature>
<dbReference type="PANTHER" id="PTHR39087">
    <property type="entry name" value="UPF0104 MEMBRANE PROTEIN MJ1595"/>
    <property type="match status" value="1"/>
</dbReference>
<dbReference type="InterPro" id="IPR022791">
    <property type="entry name" value="L-PG_synthase/AglD"/>
</dbReference>
<organism evidence="8 9">
    <name type="scientific">Methanothermococcus okinawensis</name>
    <dbReference type="NCBI Taxonomy" id="155863"/>
    <lineage>
        <taxon>Archaea</taxon>
        <taxon>Methanobacteriati</taxon>
        <taxon>Methanobacteriota</taxon>
        <taxon>Methanomada group</taxon>
        <taxon>Methanococci</taxon>
        <taxon>Methanococcales</taxon>
        <taxon>Methanococcaceae</taxon>
        <taxon>Methanothermococcus</taxon>
    </lineage>
</organism>
<evidence type="ECO:0000313" key="8">
    <source>
        <dbReference type="EMBL" id="HIP17218.1"/>
    </source>
</evidence>
<evidence type="ECO:0000256" key="5">
    <source>
        <dbReference type="ARBA" id="ARBA00022989"/>
    </source>
</evidence>
<gene>
    <name evidence="8" type="ORF">EYG76_02805</name>
</gene>
<comment type="subcellular location">
    <subcellularLocation>
        <location evidence="1">Cell membrane</location>
        <topology evidence="1">Multi-pass membrane protein</topology>
    </subcellularLocation>
</comment>
<feature type="transmembrane region" description="Helical" evidence="7">
    <location>
        <begin position="156"/>
        <end position="175"/>
    </location>
</feature>
<dbReference type="GO" id="GO:0005886">
    <property type="term" value="C:plasma membrane"/>
    <property type="evidence" value="ECO:0007669"/>
    <property type="project" value="UniProtKB-SubCell"/>
</dbReference>
<evidence type="ECO:0000313" key="9">
    <source>
        <dbReference type="Proteomes" id="UP000605144"/>
    </source>
</evidence>
<feature type="transmembrane region" description="Helical" evidence="7">
    <location>
        <begin position="7"/>
        <end position="29"/>
    </location>
</feature>
<comment type="caution">
    <text evidence="8">The sequence shown here is derived from an EMBL/GenBank/DDBJ whole genome shotgun (WGS) entry which is preliminary data.</text>
</comment>
<dbReference type="AlphaFoldDB" id="A0A832YS61"/>
<keyword evidence="3" id="KW-1003">Cell membrane</keyword>
<evidence type="ECO:0000256" key="2">
    <source>
        <dbReference type="ARBA" id="ARBA00011061"/>
    </source>
</evidence>
<evidence type="ECO:0000256" key="3">
    <source>
        <dbReference type="ARBA" id="ARBA00022475"/>
    </source>
</evidence>
<protein>
    <submittedName>
        <fullName evidence="8">Flippase-like domain-containing protein</fullName>
    </submittedName>
</protein>
<evidence type="ECO:0000256" key="4">
    <source>
        <dbReference type="ARBA" id="ARBA00022692"/>
    </source>
</evidence>
<keyword evidence="6 7" id="KW-0472">Membrane</keyword>
<dbReference type="Pfam" id="PF03706">
    <property type="entry name" value="LPG_synthase_TM"/>
    <property type="match status" value="1"/>
</dbReference>
<proteinExistence type="inferred from homology"/>
<evidence type="ECO:0000256" key="6">
    <source>
        <dbReference type="ARBA" id="ARBA00023136"/>
    </source>
</evidence>
<accession>A0A832YS61</accession>
<keyword evidence="4 7" id="KW-0812">Transmembrane</keyword>
<feature type="transmembrane region" description="Helical" evidence="7">
    <location>
        <begin position="74"/>
        <end position="93"/>
    </location>
</feature>
<dbReference type="Proteomes" id="UP000605144">
    <property type="component" value="Unassembled WGS sequence"/>
</dbReference>
<name>A0A832YS61_9EURY</name>
<dbReference type="PANTHER" id="PTHR39087:SF2">
    <property type="entry name" value="UPF0104 MEMBRANE PROTEIN MJ1595"/>
    <property type="match status" value="1"/>
</dbReference>
<evidence type="ECO:0000256" key="7">
    <source>
        <dbReference type="SAM" id="Phobius"/>
    </source>
</evidence>
<dbReference type="NCBIfam" id="TIGR00374">
    <property type="entry name" value="flippase-like domain"/>
    <property type="match status" value="1"/>
</dbReference>
<comment type="similarity">
    <text evidence="2">Belongs to the UPF0104 family.</text>
</comment>